<keyword evidence="3" id="KW-1185">Reference proteome</keyword>
<organism evidence="2 3">
    <name type="scientific">Sedimentibacter saalensis</name>
    <dbReference type="NCBI Taxonomy" id="130788"/>
    <lineage>
        <taxon>Bacteria</taxon>
        <taxon>Bacillati</taxon>
        <taxon>Bacillota</taxon>
        <taxon>Tissierellia</taxon>
        <taxon>Sedimentibacter</taxon>
    </lineage>
</organism>
<reference evidence="2 3" key="1">
    <citation type="submission" date="2019-07" db="EMBL/GenBank/DDBJ databases">
        <title>Genomic Encyclopedia of Type Strains, Phase I: the one thousand microbial genomes (KMG-I) project.</title>
        <authorList>
            <person name="Kyrpides N."/>
        </authorList>
    </citation>
    <scope>NUCLEOTIDE SEQUENCE [LARGE SCALE GENOMIC DNA]</scope>
    <source>
        <strain evidence="2 3">DSM 13558</strain>
    </source>
</reference>
<dbReference type="Pfam" id="PF11823">
    <property type="entry name" value="Se_S_carrier"/>
    <property type="match status" value="1"/>
</dbReference>
<evidence type="ECO:0000313" key="3">
    <source>
        <dbReference type="Proteomes" id="UP000315343"/>
    </source>
</evidence>
<name>A0A562JBM3_9FIRM</name>
<feature type="domain" description="Putative Se/S carrier protein-like" evidence="1">
    <location>
        <begin position="2"/>
        <end position="49"/>
    </location>
</feature>
<proteinExistence type="predicted"/>
<dbReference type="AlphaFoldDB" id="A0A562JBM3"/>
<protein>
    <submittedName>
        <fullName evidence="2">Uncharacterized protein DUF3343</fullName>
    </submittedName>
</protein>
<dbReference type="Proteomes" id="UP000315343">
    <property type="component" value="Unassembled WGS sequence"/>
</dbReference>
<evidence type="ECO:0000313" key="2">
    <source>
        <dbReference type="EMBL" id="TWH80557.1"/>
    </source>
</evidence>
<sequence length="81" mass="9304">MNYTIVFFTHSGAIKFEKKMIKMNISCLLQPVPRKLSSSCGICARINYDGSITDLIESEIESIYKDISKNQYERMYDSHSA</sequence>
<evidence type="ECO:0000259" key="1">
    <source>
        <dbReference type="Pfam" id="PF11823"/>
    </source>
</evidence>
<dbReference type="RefSeq" id="WP_145082513.1">
    <property type="nucleotide sequence ID" value="NZ_DAMBUX010000003.1"/>
</dbReference>
<comment type="caution">
    <text evidence="2">The sequence shown here is derived from an EMBL/GenBank/DDBJ whole genome shotgun (WGS) entry which is preliminary data.</text>
</comment>
<gene>
    <name evidence="2" type="ORF">LY60_01819</name>
</gene>
<dbReference type="EMBL" id="VLKH01000004">
    <property type="protein sequence ID" value="TWH80557.1"/>
    <property type="molecule type" value="Genomic_DNA"/>
</dbReference>
<dbReference type="InterPro" id="IPR021778">
    <property type="entry name" value="Se/S_carrier-like"/>
</dbReference>
<accession>A0A562JBM3</accession>
<dbReference type="OrthoDB" id="3192849at2"/>